<evidence type="ECO:0000256" key="3">
    <source>
        <dbReference type="PROSITE-ProRule" id="PRU00679"/>
    </source>
</evidence>
<dbReference type="InterPro" id="IPR001559">
    <property type="entry name" value="Phosphotriesterase"/>
</dbReference>
<dbReference type="Pfam" id="PF02126">
    <property type="entry name" value="PTE"/>
    <property type="match status" value="1"/>
</dbReference>
<dbReference type="PROSITE" id="PS51347">
    <property type="entry name" value="PHOSPHOTRIESTERASE_2"/>
    <property type="match status" value="1"/>
</dbReference>
<reference evidence="4 5" key="1">
    <citation type="submission" date="2020-03" db="EMBL/GenBank/DDBJ databases">
        <title>WGS of the type strain of Planosporangium spp.</title>
        <authorList>
            <person name="Thawai C."/>
        </authorList>
    </citation>
    <scope>NUCLEOTIDE SEQUENCE [LARGE SCALE GENOMIC DNA]</scope>
    <source>
        <strain evidence="4 5">TBRC 5610</strain>
    </source>
</reference>
<gene>
    <name evidence="4" type="ORF">HC031_24830</name>
</gene>
<name>A0ABX0Y3F7_9ACTN</name>
<protein>
    <submittedName>
        <fullName evidence="4">Aryldialkylphosphatase</fullName>
    </submittedName>
</protein>
<evidence type="ECO:0000313" key="5">
    <source>
        <dbReference type="Proteomes" id="UP000722989"/>
    </source>
</evidence>
<evidence type="ECO:0000313" key="4">
    <source>
        <dbReference type="EMBL" id="NJC72916.1"/>
    </source>
</evidence>
<dbReference type="EMBL" id="JAATVY010000023">
    <property type="protein sequence ID" value="NJC72916.1"/>
    <property type="molecule type" value="Genomic_DNA"/>
</dbReference>
<accession>A0ABX0Y3F7</accession>
<keyword evidence="2" id="KW-0378">Hydrolase</keyword>
<dbReference type="InterPro" id="IPR032466">
    <property type="entry name" value="Metal_Hydrolase"/>
</dbReference>
<sequence length="316" mass="34502">MAHVMTVRGPVPPDELGRVDAHEHLFLRTPQTPNDSFWDEQKITDEAKLVRDSGIRTIVDLTTVGLGRRPTALADVSAAADAHIVAATGYHRSAHYSPWHWARTADHELLVDVLLTDLTSGMDDRDWSGPRPVPSQVRAGIIKLGASYQHIAPEERRWFAAGAEASRRTGAPIAVHCEIGSATHEILDRLGNLGVEPDRIMLAHTDRNPDLELHKELAARGAYLVYDTIGRVKYGPDSRILDLICGMADAGLINRLCLGTDVGRRSMLRAYGGGPGMDVLGREFVPRVEKTLGREAVDAMLCHAPARLLTISEGVS</sequence>
<dbReference type="PANTHER" id="PTHR10819:SF3">
    <property type="entry name" value="PHOSPHOTRIESTERASE-RELATED PROTEIN"/>
    <property type="match status" value="1"/>
</dbReference>
<feature type="modified residue" description="N6-carboxylysine" evidence="3">
    <location>
        <position position="143"/>
    </location>
</feature>
<keyword evidence="1" id="KW-0479">Metal-binding</keyword>
<dbReference type="SUPFAM" id="SSF51556">
    <property type="entry name" value="Metallo-dependent hydrolases"/>
    <property type="match status" value="1"/>
</dbReference>
<evidence type="ECO:0000256" key="2">
    <source>
        <dbReference type="ARBA" id="ARBA00022801"/>
    </source>
</evidence>
<dbReference type="RefSeq" id="WP_167927828.1">
    <property type="nucleotide sequence ID" value="NZ_JAATVY010000023.1"/>
</dbReference>
<proteinExistence type="inferred from homology"/>
<comment type="caution">
    <text evidence="4">The sequence shown here is derived from an EMBL/GenBank/DDBJ whole genome shotgun (WGS) entry which is preliminary data.</text>
</comment>
<dbReference type="PIRSF" id="PIRSF016839">
    <property type="entry name" value="PhP"/>
    <property type="match status" value="1"/>
</dbReference>
<evidence type="ECO:0000256" key="1">
    <source>
        <dbReference type="ARBA" id="ARBA00022723"/>
    </source>
</evidence>
<keyword evidence="5" id="KW-1185">Reference proteome</keyword>
<dbReference type="PANTHER" id="PTHR10819">
    <property type="entry name" value="PHOSPHOTRIESTERASE-RELATED"/>
    <property type="match status" value="1"/>
</dbReference>
<dbReference type="Gene3D" id="3.20.20.140">
    <property type="entry name" value="Metal-dependent hydrolases"/>
    <property type="match status" value="1"/>
</dbReference>
<dbReference type="Proteomes" id="UP000722989">
    <property type="component" value="Unassembled WGS sequence"/>
</dbReference>
<organism evidence="4 5">
    <name type="scientific">Planosporangium thailandense</name>
    <dbReference type="NCBI Taxonomy" id="765197"/>
    <lineage>
        <taxon>Bacteria</taxon>
        <taxon>Bacillati</taxon>
        <taxon>Actinomycetota</taxon>
        <taxon>Actinomycetes</taxon>
        <taxon>Micromonosporales</taxon>
        <taxon>Micromonosporaceae</taxon>
        <taxon>Planosporangium</taxon>
    </lineage>
</organism>
<comment type="similarity">
    <text evidence="3">Belongs to the metallo-dependent hydrolases superfamily. Phosphotriesterase family.</text>
</comment>